<evidence type="ECO:0000256" key="6">
    <source>
        <dbReference type="SAM" id="Phobius"/>
    </source>
</evidence>
<feature type="transmembrane region" description="Helical" evidence="6">
    <location>
        <begin position="215"/>
        <end position="238"/>
    </location>
</feature>
<sequence>MTGYSALVSTAAAPKKSAVSVRRLICVNAVVCGLELCANAGFAYIPPILLKAGFSETVMSYIMGIGPVIALITVPGIGSWSDQTRCSWGRRRPFILFLNLIMLSSLVLIPLGHFRAVPGDPSRLAGVSDASAGHWSNSQAFRTVVLAVGVVLLDYASQACFNPCEALLTDVMKDDSNVERGFVVYSAMLSLGACLGTLTTAVDWTAFAVACGVDVSTLIFCLLFACSALCLVVTLAAAQEVPLRSKDRERERERAVDVARRWAVSGVCAVCRIPVMVGRALMHRARRGGVLGLALCLLAGLLTLLLEVVRWPFQFVKMYRSSPEALRRLFLADLASWTCLMGHGIFYTDFVAQAIYKGAPDADVGSEEASGYDEGARMGSWGLCFFSIVGFMYSTFAQEWIVGKVGLKWNYMGCLTTLVICMVGHIWFTSITVLNTLSALAGVGFAAV</sequence>
<dbReference type="AlphaFoldDB" id="A0A7R9GH22"/>
<protein>
    <submittedName>
        <fullName evidence="7">Uncharacterized protein</fullName>
    </submittedName>
</protein>
<feature type="transmembrane region" description="Helical" evidence="6">
    <location>
        <begin position="24"/>
        <end position="46"/>
    </location>
</feature>
<feature type="transmembrane region" description="Helical" evidence="6">
    <location>
        <begin position="182"/>
        <end position="209"/>
    </location>
</feature>
<dbReference type="EMBL" id="CAJPEX010003691">
    <property type="protein sequence ID" value="CAG0922445.1"/>
    <property type="molecule type" value="Genomic_DNA"/>
</dbReference>
<keyword evidence="5 6" id="KW-0472">Membrane</keyword>
<dbReference type="Gene3D" id="1.20.1250.20">
    <property type="entry name" value="MFS general substrate transporter like domains"/>
    <property type="match status" value="1"/>
</dbReference>
<evidence type="ECO:0000256" key="5">
    <source>
        <dbReference type="ARBA" id="ARBA00023136"/>
    </source>
</evidence>
<dbReference type="Proteomes" id="UP000678499">
    <property type="component" value="Unassembled WGS sequence"/>
</dbReference>
<keyword evidence="2" id="KW-0813">Transport</keyword>
<keyword evidence="8" id="KW-1185">Reference proteome</keyword>
<evidence type="ECO:0000256" key="3">
    <source>
        <dbReference type="ARBA" id="ARBA00022692"/>
    </source>
</evidence>
<dbReference type="GO" id="GO:0016020">
    <property type="term" value="C:membrane"/>
    <property type="evidence" value="ECO:0007669"/>
    <property type="project" value="UniProtKB-SubCell"/>
</dbReference>
<gene>
    <name evidence="7" type="ORF">NMOB1V02_LOCUS9922</name>
</gene>
<reference evidence="7" key="1">
    <citation type="submission" date="2020-11" db="EMBL/GenBank/DDBJ databases">
        <authorList>
            <person name="Tran Van P."/>
        </authorList>
    </citation>
    <scope>NUCLEOTIDE SEQUENCE</scope>
</reference>
<feature type="transmembrane region" description="Helical" evidence="6">
    <location>
        <begin position="58"/>
        <end position="81"/>
    </location>
</feature>
<dbReference type="OrthoDB" id="28755at2759"/>
<keyword evidence="3 6" id="KW-0812">Transmembrane</keyword>
<organism evidence="7">
    <name type="scientific">Notodromas monacha</name>
    <dbReference type="NCBI Taxonomy" id="399045"/>
    <lineage>
        <taxon>Eukaryota</taxon>
        <taxon>Metazoa</taxon>
        <taxon>Ecdysozoa</taxon>
        <taxon>Arthropoda</taxon>
        <taxon>Crustacea</taxon>
        <taxon>Oligostraca</taxon>
        <taxon>Ostracoda</taxon>
        <taxon>Podocopa</taxon>
        <taxon>Podocopida</taxon>
        <taxon>Cypridocopina</taxon>
        <taxon>Cypridoidea</taxon>
        <taxon>Cyprididae</taxon>
        <taxon>Notodromas</taxon>
    </lineage>
</organism>
<dbReference type="EMBL" id="OA885728">
    <property type="protein sequence ID" value="CAD7282293.1"/>
    <property type="molecule type" value="Genomic_DNA"/>
</dbReference>
<evidence type="ECO:0000313" key="7">
    <source>
        <dbReference type="EMBL" id="CAD7282293.1"/>
    </source>
</evidence>
<dbReference type="PANTHER" id="PTHR19432">
    <property type="entry name" value="SUGAR TRANSPORTER"/>
    <property type="match status" value="1"/>
</dbReference>
<feature type="transmembrane region" description="Helical" evidence="6">
    <location>
        <begin position="93"/>
        <end position="114"/>
    </location>
</feature>
<evidence type="ECO:0000256" key="1">
    <source>
        <dbReference type="ARBA" id="ARBA00004141"/>
    </source>
</evidence>
<feature type="transmembrane region" description="Helical" evidence="6">
    <location>
        <begin position="289"/>
        <end position="309"/>
    </location>
</feature>
<feature type="transmembrane region" description="Helical" evidence="6">
    <location>
        <begin position="409"/>
        <end position="428"/>
    </location>
</feature>
<keyword evidence="4 6" id="KW-1133">Transmembrane helix</keyword>
<dbReference type="PANTHER" id="PTHR19432:SF37">
    <property type="entry name" value="SOLUTE CARRIER FAMILY 45 MEMBER 3"/>
    <property type="match status" value="1"/>
</dbReference>
<evidence type="ECO:0000256" key="4">
    <source>
        <dbReference type="ARBA" id="ARBA00022989"/>
    </source>
</evidence>
<proteinExistence type="predicted"/>
<feature type="non-terminal residue" evidence="7">
    <location>
        <position position="1"/>
    </location>
</feature>
<name>A0A7R9GH22_9CRUS</name>
<dbReference type="GO" id="GO:0008506">
    <property type="term" value="F:sucrose:proton symporter activity"/>
    <property type="evidence" value="ECO:0007669"/>
    <property type="project" value="TreeGrafter"/>
</dbReference>
<feature type="transmembrane region" description="Helical" evidence="6">
    <location>
        <begin position="378"/>
        <end position="397"/>
    </location>
</feature>
<feature type="transmembrane region" description="Helical" evidence="6">
    <location>
        <begin position="140"/>
        <end position="161"/>
    </location>
</feature>
<comment type="subcellular location">
    <subcellularLocation>
        <location evidence="1">Membrane</location>
        <topology evidence="1">Multi-pass membrane protein</topology>
    </subcellularLocation>
</comment>
<dbReference type="SUPFAM" id="SSF103473">
    <property type="entry name" value="MFS general substrate transporter"/>
    <property type="match status" value="1"/>
</dbReference>
<evidence type="ECO:0000256" key="2">
    <source>
        <dbReference type="ARBA" id="ARBA00022448"/>
    </source>
</evidence>
<evidence type="ECO:0000313" key="8">
    <source>
        <dbReference type="Proteomes" id="UP000678499"/>
    </source>
</evidence>
<accession>A0A7R9GH22</accession>
<dbReference type="InterPro" id="IPR036259">
    <property type="entry name" value="MFS_trans_sf"/>
</dbReference>